<proteinExistence type="predicted"/>
<dbReference type="Proteomes" id="UP001144347">
    <property type="component" value="Unassembled WGS sequence"/>
</dbReference>
<evidence type="ECO:0008006" key="3">
    <source>
        <dbReference type="Google" id="ProtNLM"/>
    </source>
</evidence>
<dbReference type="RefSeq" id="WP_269427202.1">
    <property type="nucleotide sequence ID" value="NZ_JAPWGM010000002.1"/>
</dbReference>
<dbReference type="EMBL" id="JAPWGM010000002">
    <property type="protein sequence ID" value="MCZ4244137.1"/>
    <property type="molecule type" value="Genomic_DNA"/>
</dbReference>
<dbReference type="PROSITE" id="PS51257">
    <property type="entry name" value="PROKAR_LIPOPROTEIN"/>
    <property type="match status" value="1"/>
</dbReference>
<evidence type="ECO:0000313" key="2">
    <source>
        <dbReference type="Proteomes" id="UP001144347"/>
    </source>
</evidence>
<protein>
    <recommendedName>
        <fullName evidence="3">Lipoprotein</fullName>
    </recommendedName>
</protein>
<accession>A0ABT4L882</accession>
<reference evidence="1" key="1">
    <citation type="submission" date="2022-12" db="EMBL/GenBank/DDBJ databases">
        <title>Genome sequence of HCMS5-2.</title>
        <authorList>
            <person name="Woo H."/>
        </authorList>
    </citation>
    <scope>NUCLEOTIDE SEQUENCE</scope>
    <source>
        <strain evidence="1">HCMS5-2</strain>
    </source>
</reference>
<comment type="caution">
    <text evidence="1">The sequence shown here is derived from an EMBL/GenBank/DDBJ whole genome shotgun (WGS) entry which is preliminary data.</text>
</comment>
<evidence type="ECO:0000313" key="1">
    <source>
        <dbReference type="EMBL" id="MCZ4244137.1"/>
    </source>
</evidence>
<sequence length="215" mass="24197">MKNICLAFIAMVLMACHTKTKTTKQSIVDDKQSLTDTAKYVVEPVYKEPVSPIDTVANSTKPLENEEASTGCKDSIAFDQYPAVVSQNFTKAPLDWESNPSARYFRTRIIDAYKSNTIDFAGHYIGVIFGCGADCIAGFMIDVRDGKIYDAPLGEENSCFFSDDKAICESSSLLFISAVCRENIDDKKAYYLAYLWNEESKKFERIKSEEFLKKK</sequence>
<name>A0ABT4L882_9SPHI</name>
<gene>
    <name evidence="1" type="ORF">O0955_08970</name>
</gene>
<keyword evidence="2" id="KW-1185">Reference proteome</keyword>
<organism evidence="1 2">
    <name type="scientific">Pedobacter punctiformis</name>
    <dbReference type="NCBI Taxonomy" id="3004097"/>
    <lineage>
        <taxon>Bacteria</taxon>
        <taxon>Pseudomonadati</taxon>
        <taxon>Bacteroidota</taxon>
        <taxon>Sphingobacteriia</taxon>
        <taxon>Sphingobacteriales</taxon>
        <taxon>Sphingobacteriaceae</taxon>
        <taxon>Pedobacter</taxon>
    </lineage>
</organism>